<dbReference type="InParanoid" id="A0A1X7U3Q7"/>
<dbReference type="EnsemblMetazoa" id="Aqu2.1.22405_001">
    <property type="protein sequence ID" value="Aqu2.1.22405_001"/>
    <property type="gene ID" value="Aqu2.1.22405"/>
</dbReference>
<keyword evidence="1" id="KW-0812">Transmembrane</keyword>
<keyword evidence="1" id="KW-0472">Membrane</keyword>
<feature type="transmembrane region" description="Helical" evidence="1">
    <location>
        <begin position="57"/>
        <end position="81"/>
    </location>
</feature>
<reference evidence="2" key="1">
    <citation type="submission" date="2017-05" db="UniProtKB">
        <authorList>
            <consortium name="EnsemblMetazoa"/>
        </authorList>
    </citation>
    <scope>IDENTIFICATION</scope>
</reference>
<evidence type="ECO:0000256" key="1">
    <source>
        <dbReference type="SAM" id="Phobius"/>
    </source>
</evidence>
<organism evidence="2">
    <name type="scientific">Amphimedon queenslandica</name>
    <name type="common">Sponge</name>
    <dbReference type="NCBI Taxonomy" id="400682"/>
    <lineage>
        <taxon>Eukaryota</taxon>
        <taxon>Metazoa</taxon>
        <taxon>Porifera</taxon>
        <taxon>Demospongiae</taxon>
        <taxon>Heteroscleromorpha</taxon>
        <taxon>Haplosclerida</taxon>
        <taxon>Niphatidae</taxon>
        <taxon>Amphimedon</taxon>
    </lineage>
</organism>
<evidence type="ECO:0000313" key="2">
    <source>
        <dbReference type="EnsemblMetazoa" id="Aqu2.1.22405_001"/>
    </source>
</evidence>
<name>A0A1X7U3Q7_AMPQE</name>
<proteinExistence type="predicted"/>
<keyword evidence="1" id="KW-1133">Transmembrane helix</keyword>
<sequence length="391" mass="42853">MHSMEGDNRQTYQGLKQYSLNENNVYELCQTSRNGERRAEVPKDIKESSNKEISKPVVILIIVLLSLIVILLVGIFCLMLSQVIRKDTTSTTVPATGATTGASTSGNGSPPGAVDDILLIAQKLYNDSTALPTSCEQLKMRHQNLNSGYYILASANGSTTHTYCNMGLICGSTGWRRIAYFNSYAEACPSGFRLYQSRFNGACGRPVTNSSSCASVQFPSNGISYSQICGRVTGYQYGSTDAVNNLSSSYRNDLNSYYVDGVSITRGSPRQHVWTLMAGESEVTTSSRSCPCNTGSSVSVQSFIGNDYFCESGNTDNSTSSTLYTSDRLWDRNGYYCRSLESPCCNVPGIPWFHRDYGSTTTTDYIELRVCGDEGTDDEDSPVTSYEIYIK</sequence>
<protein>
    <recommendedName>
        <fullName evidence="3">Fibrinogen C-terminal domain-containing protein</fullName>
    </recommendedName>
</protein>
<dbReference type="STRING" id="400682.A0A1X7U3Q7"/>
<accession>A0A1X7U3Q7</accession>
<evidence type="ECO:0008006" key="3">
    <source>
        <dbReference type="Google" id="ProtNLM"/>
    </source>
</evidence>
<dbReference type="AlphaFoldDB" id="A0A1X7U3Q7"/>